<protein>
    <recommendedName>
        <fullName evidence="3">Guided entry of tail-anchored proteins factor 1</fullName>
    </recommendedName>
    <alternativeName>
        <fullName evidence="8">Tail-anchored protein insertion receptor WRB</fullName>
    </alternativeName>
    <alternativeName>
        <fullName evidence="9">Tryptophan-rich basic protein</fullName>
    </alternativeName>
</protein>
<dbReference type="RefSeq" id="XP_009055794.1">
    <property type="nucleotide sequence ID" value="XM_009057546.1"/>
</dbReference>
<dbReference type="KEGG" id="lgi:LOTGIDRAFT_119246"/>
<organism evidence="11 12">
    <name type="scientific">Lottia gigantea</name>
    <name type="common">Giant owl limpet</name>
    <dbReference type="NCBI Taxonomy" id="225164"/>
    <lineage>
        <taxon>Eukaryota</taxon>
        <taxon>Metazoa</taxon>
        <taxon>Spiralia</taxon>
        <taxon>Lophotrochozoa</taxon>
        <taxon>Mollusca</taxon>
        <taxon>Gastropoda</taxon>
        <taxon>Patellogastropoda</taxon>
        <taxon>Lottioidea</taxon>
        <taxon>Lottiidae</taxon>
        <taxon>Lottia</taxon>
    </lineage>
</organism>
<proteinExistence type="inferred from homology"/>
<dbReference type="GO" id="GO:0043495">
    <property type="term" value="F:protein-membrane adaptor activity"/>
    <property type="evidence" value="ECO:0007669"/>
    <property type="project" value="TreeGrafter"/>
</dbReference>
<feature type="transmembrane region" description="Helical" evidence="10">
    <location>
        <begin position="95"/>
        <end position="116"/>
    </location>
</feature>
<dbReference type="EMBL" id="KB201891">
    <property type="protein sequence ID" value="ESO93599.1"/>
    <property type="molecule type" value="Genomic_DNA"/>
</dbReference>
<dbReference type="InterPro" id="IPR029012">
    <property type="entry name" value="Helix_hairpin_bin_sf"/>
</dbReference>
<feature type="transmembrane region" description="Helical" evidence="10">
    <location>
        <begin position="136"/>
        <end position="159"/>
    </location>
</feature>
<dbReference type="OMA" id="CGMFTAF"/>
<evidence type="ECO:0000256" key="2">
    <source>
        <dbReference type="ARBA" id="ARBA00010799"/>
    </source>
</evidence>
<comment type="similarity">
    <text evidence="2">Belongs to the WRB/GET1 family.</text>
</comment>
<sequence>MFLVIFVFLLVVFFKILPSYSNWLSNKISREIFKLTDEELNLRAQAKDLKTEQESVSMADEFAKYMKLQRRIDKNLAEIKALGNPRQQNINYVKLGVKIGINVLHAITMLSIVIYYRAEPLVNFPSDWFIPFSRLVAMPTGISGGVGIGCWVLICNTALHRVKQMSYLLEG</sequence>
<reference evidence="11 12" key="1">
    <citation type="journal article" date="2013" name="Nature">
        <title>Insights into bilaterian evolution from three spiralian genomes.</title>
        <authorList>
            <person name="Simakov O."/>
            <person name="Marletaz F."/>
            <person name="Cho S.J."/>
            <person name="Edsinger-Gonzales E."/>
            <person name="Havlak P."/>
            <person name="Hellsten U."/>
            <person name="Kuo D.H."/>
            <person name="Larsson T."/>
            <person name="Lv J."/>
            <person name="Arendt D."/>
            <person name="Savage R."/>
            <person name="Osoegawa K."/>
            <person name="de Jong P."/>
            <person name="Grimwood J."/>
            <person name="Chapman J.A."/>
            <person name="Shapiro H."/>
            <person name="Aerts A."/>
            <person name="Otillar R.P."/>
            <person name="Terry A.Y."/>
            <person name="Boore J.L."/>
            <person name="Grigoriev I.V."/>
            <person name="Lindberg D.R."/>
            <person name="Seaver E.C."/>
            <person name="Weisblat D.A."/>
            <person name="Putnam N.H."/>
            <person name="Rokhsar D.S."/>
        </authorList>
    </citation>
    <scope>NUCLEOTIDE SEQUENCE [LARGE SCALE GENOMIC DNA]</scope>
</reference>
<evidence type="ECO:0000256" key="6">
    <source>
        <dbReference type="ARBA" id="ARBA00022989"/>
    </source>
</evidence>
<evidence type="ECO:0000313" key="12">
    <source>
        <dbReference type="Proteomes" id="UP000030746"/>
    </source>
</evidence>
<evidence type="ECO:0000256" key="4">
    <source>
        <dbReference type="ARBA" id="ARBA00022692"/>
    </source>
</evidence>
<dbReference type="AlphaFoldDB" id="V4BX20"/>
<evidence type="ECO:0000256" key="7">
    <source>
        <dbReference type="ARBA" id="ARBA00023136"/>
    </source>
</evidence>
<evidence type="ECO:0000313" key="11">
    <source>
        <dbReference type="EMBL" id="ESO93599.1"/>
    </source>
</evidence>
<dbReference type="STRING" id="225164.V4BX20"/>
<dbReference type="Gene3D" id="1.10.287.660">
    <property type="entry name" value="Helix hairpin bin"/>
    <property type="match status" value="1"/>
</dbReference>
<dbReference type="Proteomes" id="UP000030746">
    <property type="component" value="Unassembled WGS sequence"/>
</dbReference>
<evidence type="ECO:0000256" key="3">
    <source>
        <dbReference type="ARBA" id="ARBA00017951"/>
    </source>
</evidence>
<dbReference type="CTD" id="20231718"/>
<dbReference type="Pfam" id="PF04420">
    <property type="entry name" value="CHD5"/>
    <property type="match status" value="1"/>
</dbReference>
<feature type="transmembrane region" description="Helical" evidence="10">
    <location>
        <begin position="6"/>
        <end position="24"/>
    </location>
</feature>
<evidence type="ECO:0000256" key="1">
    <source>
        <dbReference type="ARBA" id="ARBA00004477"/>
    </source>
</evidence>
<evidence type="ECO:0000256" key="10">
    <source>
        <dbReference type="SAM" id="Phobius"/>
    </source>
</evidence>
<dbReference type="GO" id="GO:0043529">
    <property type="term" value="C:GET complex"/>
    <property type="evidence" value="ECO:0007669"/>
    <property type="project" value="TreeGrafter"/>
</dbReference>
<dbReference type="OrthoDB" id="69461at2759"/>
<keyword evidence="4 10" id="KW-0812">Transmembrane</keyword>
<evidence type="ECO:0000256" key="9">
    <source>
        <dbReference type="ARBA" id="ARBA00033006"/>
    </source>
</evidence>
<evidence type="ECO:0000256" key="8">
    <source>
        <dbReference type="ARBA" id="ARBA00032437"/>
    </source>
</evidence>
<keyword evidence="12" id="KW-1185">Reference proteome</keyword>
<keyword evidence="7 10" id="KW-0472">Membrane</keyword>
<dbReference type="PANTHER" id="PTHR42650">
    <property type="entry name" value="TAIL-ANCHORED PROTEIN INSERTION RECEPTOR WRB"/>
    <property type="match status" value="1"/>
</dbReference>
<gene>
    <name evidence="11" type="ORF">LOTGIDRAFT_119246</name>
</gene>
<dbReference type="InterPro" id="IPR028945">
    <property type="entry name" value="Get1"/>
</dbReference>
<keyword evidence="5" id="KW-0256">Endoplasmic reticulum</keyword>
<dbReference type="HOGENOM" id="CLU_121992_0_0_1"/>
<keyword evidence="6 10" id="KW-1133">Transmembrane helix</keyword>
<accession>V4BX20</accession>
<comment type="subcellular location">
    <subcellularLocation>
        <location evidence="1">Endoplasmic reticulum membrane</location>
        <topology evidence="1">Multi-pass membrane protein</topology>
    </subcellularLocation>
</comment>
<evidence type="ECO:0000256" key="5">
    <source>
        <dbReference type="ARBA" id="ARBA00022824"/>
    </source>
</evidence>
<dbReference type="GeneID" id="20231718"/>
<dbReference type="PANTHER" id="PTHR42650:SF1">
    <property type="entry name" value="GUIDED ENTRY OF TAIL-ANCHORED PROTEINS FACTOR 1"/>
    <property type="match status" value="1"/>
</dbReference>
<dbReference type="GO" id="GO:0005789">
    <property type="term" value="C:endoplasmic reticulum membrane"/>
    <property type="evidence" value="ECO:0007669"/>
    <property type="project" value="UniProtKB-SubCell"/>
</dbReference>
<dbReference type="GO" id="GO:0071816">
    <property type="term" value="P:tail-anchored membrane protein insertion into ER membrane"/>
    <property type="evidence" value="ECO:0007669"/>
    <property type="project" value="InterPro"/>
</dbReference>
<name>V4BX20_LOTGI</name>